<comment type="caution">
    <text evidence="1">The sequence shown here is derived from an EMBL/GenBank/DDBJ whole genome shotgun (WGS) entry which is preliminary data.</text>
</comment>
<dbReference type="AlphaFoldDB" id="A0A0F9RXR0"/>
<protein>
    <submittedName>
        <fullName evidence="1">Uncharacterized protein</fullName>
    </submittedName>
</protein>
<sequence>MKKLIKYPIIEKIHRMSSIFFKPIIISTLNNIEIVKIDKPRDDDNNPIIICDGCNTIIETDFVNALCFDKDFVHSIQCVECVKEYFSEIPIYRGKVRIIE</sequence>
<name>A0A0F9RXR0_9ZZZZ</name>
<organism evidence="1">
    <name type="scientific">marine sediment metagenome</name>
    <dbReference type="NCBI Taxonomy" id="412755"/>
    <lineage>
        <taxon>unclassified sequences</taxon>
        <taxon>metagenomes</taxon>
        <taxon>ecological metagenomes</taxon>
    </lineage>
</organism>
<accession>A0A0F9RXR0</accession>
<reference evidence="1" key="1">
    <citation type="journal article" date="2015" name="Nature">
        <title>Complex archaea that bridge the gap between prokaryotes and eukaryotes.</title>
        <authorList>
            <person name="Spang A."/>
            <person name="Saw J.H."/>
            <person name="Jorgensen S.L."/>
            <person name="Zaremba-Niedzwiedzka K."/>
            <person name="Martijn J."/>
            <person name="Lind A.E."/>
            <person name="van Eijk R."/>
            <person name="Schleper C."/>
            <person name="Guy L."/>
            <person name="Ettema T.J."/>
        </authorList>
    </citation>
    <scope>NUCLEOTIDE SEQUENCE</scope>
</reference>
<evidence type="ECO:0000313" key="1">
    <source>
        <dbReference type="EMBL" id="KKN59629.1"/>
    </source>
</evidence>
<gene>
    <name evidence="1" type="ORF">LCGC14_0540260</name>
</gene>
<proteinExistence type="predicted"/>
<dbReference type="EMBL" id="LAZR01000720">
    <property type="protein sequence ID" value="KKN59629.1"/>
    <property type="molecule type" value="Genomic_DNA"/>
</dbReference>